<dbReference type="EMBL" id="FMYL01000006">
    <property type="protein sequence ID" value="SDB94096.1"/>
    <property type="molecule type" value="Genomic_DNA"/>
</dbReference>
<keyword evidence="3" id="KW-0808">Transferase</keyword>
<dbReference type="OrthoDB" id="9771846at2"/>
<sequence>MIYIVVLNWNSAQDTIKCVKSLLQLKSTSDFKLVVCDNDSKVESFNEIKSYLEKFYSENLAVIGENNVKNHVVNLKDKITLIKNNKNYGYAGGNNVGLRLALNQKDVQYCWVLNNDTEVDSNALIALVNKMASKPSIGICGSRLVEMKNRYKVQALGGIVNKWFCTTKEIGSELTVSEVIDESEWENKIDFVVGASLFFSRKCLEEVGLLCEDYFLYYEELDYCNRVKQNGFKVGIASQSIVFHEQGVSTGKGVTRSEISDYCQVKNRILVSKKFYKNKTIFVKLSIFLVVFNRVFRLQFKRACKYLNFILE</sequence>
<evidence type="ECO:0000313" key="5">
    <source>
        <dbReference type="EMBL" id="SDB94096.1"/>
    </source>
</evidence>
<reference evidence="6" key="1">
    <citation type="submission" date="2016-09" db="EMBL/GenBank/DDBJ databases">
        <authorList>
            <person name="Varghese N."/>
            <person name="Submissions S."/>
        </authorList>
    </citation>
    <scope>NUCLEOTIDE SEQUENCE [LARGE SCALE GENOMIC DNA]</scope>
    <source>
        <strain evidence="6">ANC 4422</strain>
    </source>
</reference>
<dbReference type="GO" id="GO:0016757">
    <property type="term" value="F:glycosyltransferase activity"/>
    <property type="evidence" value="ECO:0007669"/>
    <property type="project" value="UniProtKB-KW"/>
</dbReference>
<evidence type="ECO:0000256" key="2">
    <source>
        <dbReference type="ARBA" id="ARBA00022676"/>
    </source>
</evidence>
<feature type="domain" description="Glycosyltransferase 2-like" evidence="4">
    <location>
        <begin position="4"/>
        <end position="207"/>
    </location>
</feature>
<dbReference type="CDD" id="cd04186">
    <property type="entry name" value="GT_2_like_c"/>
    <property type="match status" value="1"/>
</dbReference>
<evidence type="ECO:0000256" key="1">
    <source>
        <dbReference type="ARBA" id="ARBA00006739"/>
    </source>
</evidence>
<dbReference type="RefSeq" id="WP_092748129.1">
    <property type="nucleotide sequence ID" value="NZ_FMYL01000006.1"/>
</dbReference>
<dbReference type="Pfam" id="PF00535">
    <property type="entry name" value="Glycos_transf_2"/>
    <property type="match status" value="1"/>
</dbReference>
<accession>A0A1G6HKX1</accession>
<dbReference type="SUPFAM" id="SSF53448">
    <property type="entry name" value="Nucleotide-diphospho-sugar transferases"/>
    <property type="match status" value="1"/>
</dbReference>
<evidence type="ECO:0000259" key="4">
    <source>
        <dbReference type="Pfam" id="PF00535"/>
    </source>
</evidence>
<evidence type="ECO:0000313" key="6">
    <source>
        <dbReference type="Proteomes" id="UP000242501"/>
    </source>
</evidence>
<comment type="similarity">
    <text evidence="1">Belongs to the glycosyltransferase 2 family.</text>
</comment>
<dbReference type="PANTHER" id="PTHR43179">
    <property type="entry name" value="RHAMNOSYLTRANSFERASE WBBL"/>
    <property type="match status" value="1"/>
</dbReference>
<dbReference type="Gene3D" id="3.90.550.10">
    <property type="entry name" value="Spore Coat Polysaccharide Biosynthesis Protein SpsA, Chain A"/>
    <property type="match status" value="1"/>
</dbReference>
<dbReference type="STRING" id="1219383.SAMN05421733_10641"/>
<dbReference type="InterPro" id="IPR029044">
    <property type="entry name" value="Nucleotide-diphossugar_trans"/>
</dbReference>
<dbReference type="AlphaFoldDB" id="A0A1G6HKX1"/>
<dbReference type="PANTHER" id="PTHR43179:SF12">
    <property type="entry name" value="GALACTOFURANOSYLTRANSFERASE GLFT2"/>
    <property type="match status" value="1"/>
</dbReference>
<keyword evidence="2" id="KW-0328">Glycosyltransferase</keyword>
<name>A0A1G6HKX1_9GAMM</name>
<dbReference type="InterPro" id="IPR001173">
    <property type="entry name" value="Glyco_trans_2-like"/>
</dbReference>
<proteinExistence type="inferred from homology"/>
<keyword evidence="6" id="KW-1185">Reference proteome</keyword>
<evidence type="ECO:0000256" key="3">
    <source>
        <dbReference type="ARBA" id="ARBA00022679"/>
    </source>
</evidence>
<protein>
    <recommendedName>
        <fullName evidence="4">Glycosyltransferase 2-like domain-containing protein</fullName>
    </recommendedName>
</protein>
<organism evidence="5 6">
    <name type="scientific">Acinetobacter boissieri</name>
    <dbReference type="NCBI Taxonomy" id="1219383"/>
    <lineage>
        <taxon>Bacteria</taxon>
        <taxon>Pseudomonadati</taxon>
        <taxon>Pseudomonadota</taxon>
        <taxon>Gammaproteobacteria</taxon>
        <taxon>Moraxellales</taxon>
        <taxon>Moraxellaceae</taxon>
        <taxon>Acinetobacter</taxon>
    </lineage>
</organism>
<dbReference type="Proteomes" id="UP000242501">
    <property type="component" value="Unassembled WGS sequence"/>
</dbReference>
<gene>
    <name evidence="5" type="ORF">SAMN05421733_10641</name>
</gene>